<reference evidence="1 2" key="1">
    <citation type="journal article" date="2019" name="Nat. Ecol. Evol.">
        <title>Megaphylogeny resolves global patterns of mushroom evolution.</title>
        <authorList>
            <person name="Varga T."/>
            <person name="Krizsan K."/>
            <person name="Foldi C."/>
            <person name="Dima B."/>
            <person name="Sanchez-Garcia M."/>
            <person name="Sanchez-Ramirez S."/>
            <person name="Szollosi G.J."/>
            <person name="Szarkandi J.G."/>
            <person name="Papp V."/>
            <person name="Albert L."/>
            <person name="Andreopoulos W."/>
            <person name="Angelini C."/>
            <person name="Antonin V."/>
            <person name="Barry K.W."/>
            <person name="Bougher N.L."/>
            <person name="Buchanan P."/>
            <person name="Buyck B."/>
            <person name="Bense V."/>
            <person name="Catcheside P."/>
            <person name="Chovatia M."/>
            <person name="Cooper J."/>
            <person name="Damon W."/>
            <person name="Desjardin D."/>
            <person name="Finy P."/>
            <person name="Geml J."/>
            <person name="Haridas S."/>
            <person name="Hughes K."/>
            <person name="Justo A."/>
            <person name="Karasinski D."/>
            <person name="Kautmanova I."/>
            <person name="Kiss B."/>
            <person name="Kocsube S."/>
            <person name="Kotiranta H."/>
            <person name="LaButti K.M."/>
            <person name="Lechner B.E."/>
            <person name="Liimatainen K."/>
            <person name="Lipzen A."/>
            <person name="Lukacs Z."/>
            <person name="Mihaltcheva S."/>
            <person name="Morgado L.N."/>
            <person name="Niskanen T."/>
            <person name="Noordeloos M.E."/>
            <person name="Ohm R.A."/>
            <person name="Ortiz-Santana B."/>
            <person name="Ovrebo C."/>
            <person name="Racz N."/>
            <person name="Riley R."/>
            <person name="Savchenko A."/>
            <person name="Shiryaev A."/>
            <person name="Soop K."/>
            <person name="Spirin V."/>
            <person name="Szebenyi C."/>
            <person name="Tomsovsky M."/>
            <person name="Tulloss R.E."/>
            <person name="Uehling J."/>
            <person name="Grigoriev I.V."/>
            <person name="Vagvolgyi C."/>
            <person name="Papp T."/>
            <person name="Martin F.M."/>
            <person name="Miettinen O."/>
            <person name="Hibbett D.S."/>
            <person name="Nagy L.G."/>
        </authorList>
    </citation>
    <scope>NUCLEOTIDE SEQUENCE [LARGE SCALE GENOMIC DNA]</scope>
    <source>
        <strain evidence="1 2">NL-1719</strain>
    </source>
</reference>
<gene>
    <name evidence="1" type="ORF">BDN72DRAFT_883804</name>
</gene>
<organism evidence="1 2">
    <name type="scientific">Pluteus cervinus</name>
    <dbReference type="NCBI Taxonomy" id="181527"/>
    <lineage>
        <taxon>Eukaryota</taxon>
        <taxon>Fungi</taxon>
        <taxon>Dikarya</taxon>
        <taxon>Basidiomycota</taxon>
        <taxon>Agaricomycotina</taxon>
        <taxon>Agaricomycetes</taxon>
        <taxon>Agaricomycetidae</taxon>
        <taxon>Agaricales</taxon>
        <taxon>Pluteineae</taxon>
        <taxon>Pluteaceae</taxon>
        <taxon>Pluteus</taxon>
    </lineage>
</organism>
<accession>A0ACD3A3G3</accession>
<protein>
    <submittedName>
        <fullName evidence="1">Uncharacterized protein</fullName>
    </submittedName>
</protein>
<dbReference type="Proteomes" id="UP000308600">
    <property type="component" value="Unassembled WGS sequence"/>
</dbReference>
<sequence>MSIAHALAVADAIRDQLTHGASDPRSFAKTPEEVRAGRIAKRQAEEILASTIATVPAPKPPARAAKVPQPTTLKAHRAAQLAACNFAIAADPASGAQTVVDDMKAANMESGKQSLQDMATAIGTIIDRFDSILTAPYLDQYSATLNTVPVVGIKNNQLLYTQTKNQDLGLVDVWSTFSSLPPNVTINPAKTLLSKTLSTTGQLYNDWTAMGDCLPSPNFAGIAPFAVLSADLNEIAFQLVTLAVDGTISWMTSDQLTPQSTWQVMKYAATSGGPATSPKFTKIVYWNNTIVGVDDASNSWNINVSFQNGTFNVTDQFPIDPITEFTATDGIPFLNGRWILADGVVNLGVASPGVILDMNLMARTLKGRYIDVQTAVYPVVERINAFCTTHEIFFDNVAQAAQDWQNADTDAKRTIAINNAKSFVTHSKTWGGLISSSINSCQQSVTIMTSQLHDVRLQLEAQLKLLHTKLGILQATLQSQQETMSKLQAAFWGSIAATFIGLLMVGGIIGIAVVGAKISDLAGDIAQTKSQIDIVNTAITDMTNIVSAFSDLDNLYGTLNQFWGGISNDATYGAEILDDTSSIQASQQVTGEMGTACQTYLTTLNEQSIIIPTGLNIINTVSVFTKLAHASPATKLPKAAAATSHSSTPPPSGHRLGPVFKVAQTALKARKVEDYLHIMNYVNLLHMNASADQLVATANSGLWFDLPTLNGASNVWMSSTQNFVKNTGVLAASNTLALQSIIGVGNIMVTWSTQFPTTPTNPADIAKLNLYKDQAVKACEDAQGQATLANNSFDDFNHKATAYQQNLEAEVNGSTNQIAAENAQCEQEISDVSPPWYVVLGGPAAIIAWTESEKSDIRQRRDEASLESSGTVFSGHVLSWIEMVQTISGNLGSIHNTLVGVWGQLLEDPVMYSGFMQGEWAKLVRNTEDVLAILNNSSATVALWAVPRQTAIKNSLKVHPVPHQPILAVAKPTPTTSQRVVAAVTPHSKLGSAIVTQANQAARFFVELDVLFKLPFMKDIIGYWSWNKSEKHTLDDVTVALRSDYINMIASEYNAIETLQTLAVLQDFRSTNVVSGKLPVKTFVSATLTSIRAALKATTTTNVKFKASAKDFEAVLRVVNTNISTVEQHISGLCNKTDEGEKAEREKVIRIVADAIALVFSSSVLLTSFGVIGPVGAALDLAVRAGVGAGAASVGAGVRTVLDSLSSYDLDKVVTSLKATGHTLQHGVDQLKKVQSLFGAVVMGVSGLNRIIQDMQGGLVAVQSDVDFGRGVKYTQEDSKGVQVAWRRVCDDAQVWLDVVIKRGVVAG</sequence>
<evidence type="ECO:0000313" key="1">
    <source>
        <dbReference type="EMBL" id="TFK59924.1"/>
    </source>
</evidence>
<evidence type="ECO:0000313" key="2">
    <source>
        <dbReference type="Proteomes" id="UP000308600"/>
    </source>
</evidence>
<keyword evidence="2" id="KW-1185">Reference proteome</keyword>
<proteinExistence type="predicted"/>
<dbReference type="EMBL" id="ML208864">
    <property type="protein sequence ID" value="TFK59924.1"/>
    <property type="molecule type" value="Genomic_DNA"/>
</dbReference>
<name>A0ACD3A3G3_9AGAR</name>